<sequence length="74" mass="7799">MTKVKAILLRPLDGNEIGSVMQFDRDDFERLKERGAVRAAPPAKPKADGKRAGGSKQAAKPSNKKAAAPANKGA</sequence>
<gene>
    <name evidence="2" type="ORF">SAMN06295910_1898</name>
</gene>
<accession>A0A1X7GJA6</accession>
<dbReference type="RefSeq" id="WP_085218551.1">
    <property type="nucleotide sequence ID" value="NZ_LT840185.1"/>
</dbReference>
<evidence type="ECO:0000313" key="3">
    <source>
        <dbReference type="Proteomes" id="UP000192934"/>
    </source>
</evidence>
<protein>
    <submittedName>
        <fullName evidence="2">Uncharacterized protein</fullName>
    </submittedName>
</protein>
<name>A0A1X7GJA6_9SPHN</name>
<dbReference type="STRING" id="941907.SAMN06295910_1898"/>
<dbReference type="EMBL" id="LT840185">
    <property type="protein sequence ID" value="SMF70547.1"/>
    <property type="molecule type" value="Genomic_DNA"/>
</dbReference>
<evidence type="ECO:0000256" key="1">
    <source>
        <dbReference type="SAM" id="MobiDB-lite"/>
    </source>
</evidence>
<proteinExistence type="predicted"/>
<feature type="region of interest" description="Disordered" evidence="1">
    <location>
        <begin position="33"/>
        <end position="74"/>
    </location>
</feature>
<feature type="compositionally biased region" description="Low complexity" evidence="1">
    <location>
        <begin position="55"/>
        <end position="74"/>
    </location>
</feature>
<organism evidence="2 3">
    <name type="scientific">Allosphingosinicella indica</name>
    <dbReference type="NCBI Taxonomy" id="941907"/>
    <lineage>
        <taxon>Bacteria</taxon>
        <taxon>Pseudomonadati</taxon>
        <taxon>Pseudomonadota</taxon>
        <taxon>Alphaproteobacteria</taxon>
        <taxon>Sphingomonadales</taxon>
        <taxon>Sphingomonadaceae</taxon>
        <taxon>Allosphingosinicella</taxon>
    </lineage>
</organism>
<reference evidence="3" key="1">
    <citation type="submission" date="2017-04" db="EMBL/GenBank/DDBJ databases">
        <authorList>
            <person name="Varghese N."/>
            <person name="Submissions S."/>
        </authorList>
    </citation>
    <scope>NUCLEOTIDE SEQUENCE [LARGE SCALE GENOMIC DNA]</scope>
    <source>
        <strain evidence="3">Dd16</strain>
    </source>
</reference>
<keyword evidence="3" id="KW-1185">Reference proteome</keyword>
<evidence type="ECO:0000313" key="2">
    <source>
        <dbReference type="EMBL" id="SMF70547.1"/>
    </source>
</evidence>
<dbReference type="Proteomes" id="UP000192934">
    <property type="component" value="Chromosome I"/>
</dbReference>
<dbReference type="AlphaFoldDB" id="A0A1X7GJA6"/>